<proteinExistence type="predicted"/>
<dbReference type="AlphaFoldDB" id="A0A0F9RZD8"/>
<name>A0A0F9RZD8_9ZZZZ</name>
<gene>
    <name evidence="1" type="ORF">LCGC14_0914210</name>
</gene>
<accession>A0A0F9RZD8</accession>
<organism evidence="1">
    <name type="scientific">marine sediment metagenome</name>
    <dbReference type="NCBI Taxonomy" id="412755"/>
    <lineage>
        <taxon>unclassified sequences</taxon>
        <taxon>metagenomes</taxon>
        <taxon>ecological metagenomes</taxon>
    </lineage>
</organism>
<protein>
    <submittedName>
        <fullName evidence="1">Uncharacterized protein</fullName>
    </submittedName>
</protein>
<evidence type="ECO:0000313" key="1">
    <source>
        <dbReference type="EMBL" id="KKN22523.1"/>
    </source>
</evidence>
<comment type="caution">
    <text evidence="1">The sequence shown here is derived from an EMBL/GenBank/DDBJ whole genome shotgun (WGS) entry which is preliminary data.</text>
</comment>
<reference evidence="1" key="1">
    <citation type="journal article" date="2015" name="Nature">
        <title>Complex archaea that bridge the gap between prokaryotes and eukaryotes.</title>
        <authorList>
            <person name="Spang A."/>
            <person name="Saw J.H."/>
            <person name="Jorgensen S.L."/>
            <person name="Zaremba-Niedzwiedzka K."/>
            <person name="Martijn J."/>
            <person name="Lind A.E."/>
            <person name="van Eijk R."/>
            <person name="Schleper C."/>
            <person name="Guy L."/>
            <person name="Ettema T.J."/>
        </authorList>
    </citation>
    <scope>NUCLEOTIDE SEQUENCE</scope>
</reference>
<sequence>MDTYEPEVSITEKILTATTFVWQQAISKHSGLASPVKMQVFDSLEDYDAVGVRFRVMVCGEDLEPIVITVLEDWWQAFKLRWFPQFLLKRYPVRTVTHTWDVKQMYPDIPVIEGGEVSRKYTVFNKVSPPGHW</sequence>
<dbReference type="EMBL" id="LAZR01003053">
    <property type="protein sequence ID" value="KKN22523.1"/>
    <property type="molecule type" value="Genomic_DNA"/>
</dbReference>